<protein>
    <submittedName>
        <fullName evidence="2">Uncharacterized protein</fullName>
    </submittedName>
</protein>
<name>A0A392VH83_9FABA</name>
<organism evidence="2 3">
    <name type="scientific">Trifolium medium</name>
    <dbReference type="NCBI Taxonomy" id="97028"/>
    <lineage>
        <taxon>Eukaryota</taxon>
        <taxon>Viridiplantae</taxon>
        <taxon>Streptophyta</taxon>
        <taxon>Embryophyta</taxon>
        <taxon>Tracheophyta</taxon>
        <taxon>Spermatophyta</taxon>
        <taxon>Magnoliopsida</taxon>
        <taxon>eudicotyledons</taxon>
        <taxon>Gunneridae</taxon>
        <taxon>Pentapetalae</taxon>
        <taxon>rosids</taxon>
        <taxon>fabids</taxon>
        <taxon>Fabales</taxon>
        <taxon>Fabaceae</taxon>
        <taxon>Papilionoideae</taxon>
        <taxon>50 kb inversion clade</taxon>
        <taxon>NPAAA clade</taxon>
        <taxon>Hologalegina</taxon>
        <taxon>IRL clade</taxon>
        <taxon>Trifolieae</taxon>
        <taxon>Trifolium</taxon>
    </lineage>
</organism>
<feature type="region of interest" description="Disordered" evidence="1">
    <location>
        <begin position="1"/>
        <end position="71"/>
    </location>
</feature>
<feature type="compositionally biased region" description="Polar residues" evidence="1">
    <location>
        <begin position="20"/>
        <end position="31"/>
    </location>
</feature>
<dbReference type="AlphaFoldDB" id="A0A392VH83"/>
<feature type="non-terminal residue" evidence="2">
    <location>
        <position position="71"/>
    </location>
</feature>
<evidence type="ECO:0000256" key="1">
    <source>
        <dbReference type="SAM" id="MobiDB-lite"/>
    </source>
</evidence>
<accession>A0A392VH83</accession>
<comment type="caution">
    <text evidence="2">The sequence shown here is derived from an EMBL/GenBank/DDBJ whole genome shotgun (WGS) entry which is preliminary data.</text>
</comment>
<feature type="non-terminal residue" evidence="2">
    <location>
        <position position="1"/>
    </location>
</feature>
<dbReference type="EMBL" id="LXQA011174767">
    <property type="protein sequence ID" value="MCI87758.1"/>
    <property type="molecule type" value="Genomic_DNA"/>
</dbReference>
<proteinExistence type="predicted"/>
<sequence length="71" mass="7776">APSIAKRLRCNSGKVMATASEPTETTKVTRNTGKKPMYGPPRTWSKGVPPPEKKKKSLKRKEVSSSDSEFA</sequence>
<evidence type="ECO:0000313" key="2">
    <source>
        <dbReference type="EMBL" id="MCI87758.1"/>
    </source>
</evidence>
<keyword evidence="3" id="KW-1185">Reference proteome</keyword>
<dbReference type="Proteomes" id="UP000265520">
    <property type="component" value="Unassembled WGS sequence"/>
</dbReference>
<evidence type="ECO:0000313" key="3">
    <source>
        <dbReference type="Proteomes" id="UP000265520"/>
    </source>
</evidence>
<reference evidence="2 3" key="1">
    <citation type="journal article" date="2018" name="Front. Plant Sci.">
        <title>Red Clover (Trifolium pratense) and Zigzag Clover (T. medium) - A Picture of Genomic Similarities and Differences.</title>
        <authorList>
            <person name="Dluhosova J."/>
            <person name="Istvanek J."/>
            <person name="Nedelnik J."/>
            <person name="Repkova J."/>
        </authorList>
    </citation>
    <scope>NUCLEOTIDE SEQUENCE [LARGE SCALE GENOMIC DNA]</scope>
    <source>
        <strain evidence="3">cv. 10/8</strain>
        <tissue evidence="2">Leaf</tissue>
    </source>
</reference>